<protein>
    <submittedName>
        <fullName evidence="6">S1 RNA-binding domain-containing protein</fullName>
    </submittedName>
</protein>
<dbReference type="Gene3D" id="2.40.50.140">
    <property type="entry name" value="Nucleic acid-binding proteins"/>
    <property type="match status" value="5"/>
</dbReference>
<dbReference type="Pfam" id="PF00575">
    <property type="entry name" value="S1"/>
    <property type="match status" value="4"/>
</dbReference>
<evidence type="ECO:0000256" key="4">
    <source>
        <dbReference type="ARBA" id="ARBA00025604"/>
    </source>
</evidence>
<dbReference type="GO" id="GO:0003735">
    <property type="term" value="F:structural constituent of ribosome"/>
    <property type="evidence" value="ECO:0007669"/>
    <property type="project" value="TreeGrafter"/>
</dbReference>
<comment type="similarity">
    <text evidence="1">Belongs to the bacterial ribosomal protein bS1 family.</text>
</comment>
<dbReference type="PROSITE" id="PS50126">
    <property type="entry name" value="S1"/>
    <property type="match status" value="6"/>
</dbReference>
<name>A0AAX3BG54_9SPIR</name>
<evidence type="ECO:0000259" key="5">
    <source>
        <dbReference type="PROSITE" id="PS50126"/>
    </source>
</evidence>
<dbReference type="CDD" id="cd04465">
    <property type="entry name" value="S1_RPS1_repeat_ec2_hs2"/>
    <property type="match status" value="1"/>
</dbReference>
<organism evidence="6 7">
    <name type="scientific">Thermospira aquatica</name>
    <dbReference type="NCBI Taxonomy" id="2828656"/>
    <lineage>
        <taxon>Bacteria</taxon>
        <taxon>Pseudomonadati</taxon>
        <taxon>Spirochaetota</taxon>
        <taxon>Spirochaetia</taxon>
        <taxon>Brevinematales</taxon>
        <taxon>Thermospiraceae</taxon>
        <taxon>Thermospira</taxon>
    </lineage>
</organism>
<comment type="function">
    <text evidence="4">Binds mRNA; thus facilitating recognition of the initiation point. It is needed to translate mRNA with a short Shine-Dalgarno (SD) purine-rich sequence.</text>
</comment>
<dbReference type="GO" id="GO:0003729">
    <property type="term" value="F:mRNA binding"/>
    <property type="evidence" value="ECO:0007669"/>
    <property type="project" value="TreeGrafter"/>
</dbReference>
<dbReference type="PRINTS" id="PR00681">
    <property type="entry name" value="RIBOSOMALS1"/>
</dbReference>
<dbReference type="GO" id="GO:0006412">
    <property type="term" value="P:translation"/>
    <property type="evidence" value="ECO:0007669"/>
    <property type="project" value="TreeGrafter"/>
</dbReference>
<evidence type="ECO:0000256" key="3">
    <source>
        <dbReference type="ARBA" id="ARBA00023274"/>
    </source>
</evidence>
<dbReference type="InterPro" id="IPR035104">
    <property type="entry name" value="Ribosomal_protein_S1-like"/>
</dbReference>
<evidence type="ECO:0000256" key="2">
    <source>
        <dbReference type="ARBA" id="ARBA00022980"/>
    </source>
</evidence>
<dbReference type="InterPro" id="IPR050437">
    <property type="entry name" value="Ribos_protein_bS1-like"/>
</dbReference>
<feature type="domain" description="S1 motif" evidence="5">
    <location>
        <begin position="453"/>
        <end position="521"/>
    </location>
</feature>
<dbReference type="Proteomes" id="UP001056539">
    <property type="component" value="Chromosome"/>
</dbReference>
<evidence type="ECO:0000313" key="6">
    <source>
        <dbReference type="EMBL" id="URA11196.1"/>
    </source>
</evidence>
<dbReference type="InterPro" id="IPR012340">
    <property type="entry name" value="NA-bd_OB-fold"/>
</dbReference>
<feature type="domain" description="S1 motif" evidence="5">
    <location>
        <begin position="280"/>
        <end position="350"/>
    </location>
</feature>
<dbReference type="GO" id="GO:0022627">
    <property type="term" value="C:cytosolic small ribosomal subunit"/>
    <property type="evidence" value="ECO:0007669"/>
    <property type="project" value="TreeGrafter"/>
</dbReference>
<dbReference type="InterPro" id="IPR003029">
    <property type="entry name" value="S1_domain"/>
</dbReference>
<dbReference type="AlphaFoldDB" id="A0AAX3BG54"/>
<keyword evidence="7" id="KW-1185">Reference proteome</keyword>
<feature type="domain" description="S1 motif" evidence="5">
    <location>
        <begin position="29"/>
        <end position="88"/>
    </location>
</feature>
<dbReference type="EMBL" id="CP073355">
    <property type="protein sequence ID" value="URA11196.1"/>
    <property type="molecule type" value="Genomic_DNA"/>
</dbReference>
<feature type="domain" description="S1 motif" evidence="5">
    <location>
        <begin position="367"/>
        <end position="436"/>
    </location>
</feature>
<dbReference type="FunFam" id="2.40.50.140:FF:000103">
    <property type="entry name" value="protein RRP5 homolog"/>
    <property type="match status" value="1"/>
</dbReference>
<dbReference type="KEGG" id="taqu:KDW03_05220"/>
<gene>
    <name evidence="6" type="ORF">KDW03_05220</name>
</gene>
<dbReference type="PANTHER" id="PTHR10724:SF7">
    <property type="entry name" value="SMALL RIBOSOMAL SUBUNIT PROTEIN BS1C"/>
    <property type="match status" value="1"/>
</dbReference>
<keyword evidence="3" id="KW-0687">Ribonucleoprotein</keyword>
<keyword evidence="2" id="KW-0689">Ribosomal protein</keyword>
<dbReference type="SMART" id="SM00316">
    <property type="entry name" value="S1"/>
    <property type="match status" value="6"/>
</dbReference>
<reference evidence="6" key="1">
    <citation type="submission" date="2021-04" db="EMBL/GenBank/DDBJ databases">
        <authorList>
            <person name="Postec A."/>
        </authorList>
    </citation>
    <scope>NUCLEOTIDE SEQUENCE</scope>
    <source>
        <strain evidence="6">F1F22</strain>
    </source>
</reference>
<evidence type="ECO:0000313" key="7">
    <source>
        <dbReference type="Proteomes" id="UP001056539"/>
    </source>
</evidence>
<sequence length="576" mass="65129">MGIESKDDIFLSAMAEGEKRKPSFAREKQKLQEGTVVAVTAEDVFLSLGGKSECVVPRAEFSEDPRVGDRIAVVVMDMKDGVLRASRKEAEKQDLQQRIRRSLQRNEPVSGVIEDVVRKDGQPKGFIVMLGGVIKAFLPLSHIDLPSDIEELKGKTFDFLVIEQDRNQVTVSRRELLKRGQARNFSLFFERHHVGDVVKGTVEKVEPSYLFVNVENIIAFMHISDFSWKYIKDLSQVVKVGDTFDVKILEMNQAKKSIKVGRKQLMPDPWEGLEKRYKVGDILKATAVSYKANGVLLEVEDGVEAFLSADEISWTEKIRDPRKAIRLGTTLEVKIVDLDLEKRRMDVSLREIQTNPWDEAETKYPVGRKLEGTVSSVVDFGVFVRFDDGIEGLLRKEDIDWIANVDPKTQFKRGDKITVVVLQIDTEKQKLRLGMKQLSDHPYKTFQMNYPKGSAVKARVTNIADQGLEVEVEGLPAFIHVSQLAKERIENIADHFKVGDEVEAAVRVVDPVKNRIELSIREFLEHKEKQEVSHHMAASDASEVPTIGSLLGDKLAAFQKKNEKQPANKVTKKKPE</sequence>
<dbReference type="RefSeq" id="WP_271436330.1">
    <property type="nucleotide sequence ID" value="NZ_CP073355.1"/>
</dbReference>
<feature type="domain" description="S1 motif" evidence="5">
    <location>
        <begin position="195"/>
        <end position="263"/>
    </location>
</feature>
<reference evidence="6" key="2">
    <citation type="submission" date="2022-06" db="EMBL/GenBank/DDBJ databases">
        <title>Thermospira aquatica gen. nov., sp. nov.</title>
        <authorList>
            <person name="Ben Ali Gam Z."/>
            <person name="Labat M."/>
        </authorList>
    </citation>
    <scope>NUCLEOTIDE SEQUENCE</scope>
    <source>
        <strain evidence="6">F1F22</strain>
    </source>
</reference>
<feature type="domain" description="S1 motif" evidence="5">
    <location>
        <begin position="106"/>
        <end position="174"/>
    </location>
</feature>
<dbReference type="PANTHER" id="PTHR10724">
    <property type="entry name" value="30S RIBOSOMAL PROTEIN S1"/>
    <property type="match status" value="1"/>
</dbReference>
<accession>A0AAX3BG54</accession>
<proteinExistence type="inferred from homology"/>
<evidence type="ECO:0000256" key="1">
    <source>
        <dbReference type="ARBA" id="ARBA00006767"/>
    </source>
</evidence>
<dbReference type="SUPFAM" id="SSF50249">
    <property type="entry name" value="Nucleic acid-binding proteins"/>
    <property type="match status" value="6"/>
</dbReference>